<dbReference type="EC" id="5.1.3.13" evidence="1"/>
<keyword evidence="2" id="KW-1185">Reference proteome</keyword>
<name>A0ACC6K1G6_9PSED</name>
<accession>A0ACC6K1G6</accession>
<comment type="caution">
    <text evidence="1">The sequence shown here is derived from an EMBL/GenBank/DDBJ whole genome shotgun (WGS) entry which is preliminary data.</text>
</comment>
<organism evidence="1 2">
    <name type="scientific">Pseudomonas hunanensis</name>
    <dbReference type="NCBI Taxonomy" id="1247546"/>
    <lineage>
        <taxon>Bacteria</taxon>
        <taxon>Pseudomonadati</taxon>
        <taxon>Pseudomonadota</taxon>
        <taxon>Gammaproteobacteria</taxon>
        <taxon>Pseudomonadales</taxon>
        <taxon>Pseudomonadaceae</taxon>
        <taxon>Pseudomonas</taxon>
    </lineage>
</organism>
<dbReference type="Proteomes" id="UP001259587">
    <property type="component" value="Unassembled WGS sequence"/>
</dbReference>
<proteinExistence type="predicted"/>
<evidence type="ECO:0000313" key="1">
    <source>
        <dbReference type="EMBL" id="MDR6712300.1"/>
    </source>
</evidence>
<reference evidence="1" key="1">
    <citation type="submission" date="2023-07" db="EMBL/GenBank/DDBJ databases">
        <title>Sorghum-associated microbial communities from plants grown in Nebraska, USA.</title>
        <authorList>
            <person name="Schachtman D."/>
        </authorList>
    </citation>
    <scope>NUCLEOTIDE SEQUENCE</scope>
    <source>
        <strain evidence="1">BE56</strain>
    </source>
</reference>
<keyword evidence="1" id="KW-0413">Isomerase</keyword>
<protein>
    <submittedName>
        <fullName evidence="1">dTDP-4-dehydrorhamnose 3,5-epimerase</fullName>
        <ecNumber evidence="1">5.1.3.13</ecNumber>
    </submittedName>
</protein>
<evidence type="ECO:0000313" key="2">
    <source>
        <dbReference type="Proteomes" id="UP001259587"/>
    </source>
</evidence>
<sequence length="179" mass="20310">MNIIQTDIPDVLIIEPQVFEDSRGFFFESFNARTFKEQTGVTTDFVQDNHSFSRQGVLRGMHYQLVNPQGKLVQVVQGEVLDVAVDVRLDSPTFGRWVSTRLSAANHRHFWVPPGLAHGFLVLSESANFLYKTTDYFTPGAEYCIRWDDPDLAIDWGGVQAPVLSAKDQLGRSFRELFP</sequence>
<dbReference type="EMBL" id="JAVDTH010000008">
    <property type="protein sequence ID" value="MDR6712300.1"/>
    <property type="molecule type" value="Genomic_DNA"/>
</dbReference>
<gene>
    <name evidence="1" type="ORF">J2W83_001898</name>
</gene>